<feature type="compositionally biased region" description="Basic and acidic residues" evidence="1">
    <location>
        <begin position="71"/>
        <end position="80"/>
    </location>
</feature>
<name>A0ABX5XMC7_9BACT</name>
<gene>
    <name evidence="2" type="ORF">TBK1r_14660</name>
</gene>
<organism evidence="2 3">
    <name type="scientific">Stieleria magnilauensis</name>
    <dbReference type="NCBI Taxonomy" id="2527963"/>
    <lineage>
        <taxon>Bacteria</taxon>
        <taxon>Pseudomonadati</taxon>
        <taxon>Planctomycetota</taxon>
        <taxon>Planctomycetia</taxon>
        <taxon>Pirellulales</taxon>
        <taxon>Pirellulaceae</taxon>
        <taxon>Stieleria</taxon>
    </lineage>
</organism>
<keyword evidence="3" id="KW-1185">Reference proteome</keyword>
<feature type="region of interest" description="Disordered" evidence="1">
    <location>
        <begin position="59"/>
        <end position="159"/>
    </location>
</feature>
<dbReference type="EMBL" id="CP036432">
    <property type="protein sequence ID" value="QDV82535.1"/>
    <property type="molecule type" value="Genomic_DNA"/>
</dbReference>
<dbReference type="Proteomes" id="UP000318081">
    <property type="component" value="Chromosome"/>
</dbReference>
<evidence type="ECO:0000256" key="1">
    <source>
        <dbReference type="SAM" id="MobiDB-lite"/>
    </source>
</evidence>
<accession>A0ABX5XMC7</accession>
<dbReference type="InterPro" id="IPR011446">
    <property type="entry name" value="BBP7"/>
</dbReference>
<protein>
    <submittedName>
        <fullName evidence="2">Uncharacterized protein</fullName>
    </submittedName>
</protein>
<dbReference type="Pfam" id="PF07585">
    <property type="entry name" value="BBP7"/>
    <property type="match status" value="1"/>
</dbReference>
<feature type="compositionally biased region" description="Polar residues" evidence="1">
    <location>
        <begin position="89"/>
        <end position="114"/>
    </location>
</feature>
<reference evidence="2 3" key="1">
    <citation type="submission" date="2019-02" db="EMBL/GenBank/DDBJ databases">
        <title>Deep-cultivation of Planctomycetes and their phenomic and genomic characterization uncovers novel biology.</title>
        <authorList>
            <person name="Wiegand S."/>
            <person name="Jogler M."/>
            <person name="Boedeker C."/>
            <person name="Pinto D."/>
            <person name="Vollmers J."/>
            <person name="Rivas-Marin E."/>
            <person name="Kohn T."/>
            <person name="Peeters S.H."/>
            <person name="Heuer A."/>
            <person name="Rast P."/>
            <person name="Oberbeckmann S."/>
            <person name="Bunk B."/>
            <person name="Jeske O."/>
            <person name="Meyerdierks A."/>
            <person name="Storesund J.E."/>
            <person name="Kallscheuer N."/>
            <person name="Luecker S."/>
            <person name="Lage O.M."/>
            <person name="Pohl T."/>
            <person name="Merkel B.J."/>
            <person name="Hornburger P."/>
            <person name="Mueller R.-W."/>
            <person name="Bruemmer F."/>
            <person name="Labrenz M."/>
            <person name="Spormann A.M."/>
            <person name="Op den Camp H."/>
            <person name="Overmann J."/>
            <person name="Amann R."/>
            <person name="Jetten M.S.M."/>
            <person name="Mascher T."/>
            <person name="Medema M.H."/>
            <person name="Devos D.P."/>
            <person name="Kaster A.-K."/>
            <person name="Ovreas L."/>
            <person name="Rohde M."/>
            <person name="Galperin M.Y."/>
            <person name="Jogler C."/>
        </authorList>
    </citation>
    <scope>NUCLEOTIDE SEQUENCE [LARGE SCALE GENOMIC DNA]</scope>
    <source>
        <strain evidence="2 3">TBK1r</strain>
    </source>
</reference>
<proteinExistence type="predicted"/>
<sequence>MLRLASLCHDVSLPRASRIRPQPGFTPPESQVVTTVPNFQLSRPLAVALLAAFSLSPLGAPSASAQTSSGQHRDDVDPSEHVQAARASWSPTRTSAGVTKQVQRPTSQPAVQPKNSRHAQAVRPTKRTSAGKSASTNAAAARPSGVRQAGHQIPTPPPMEGEIIYESAIVDGSCDAMGASCGCGSLGCDGIGCDSMGSCGPNCGCSMCGELPSGRAWRPAITLSLPQDGWVSFEGLGIWSDGMELPALVTQSPSGTAQADAGVLTRDTTTTVFGGPGRALFDDSRTGWRLKFGFWLDRCHTWGVGADYLELDRESETFSATSTGDPILARPFFNTLTGREDAELVALNNGADIQLTGTVGVTAYSELAGGSVYLRRMMCCDEGCRQWLFCGCAGHYCSRSEFRVGYRFMQLDEGVAISEDLTNNGTFNIGDFDIMDQFDTENQFNGIDFAWNYRITRGYWTCESLVRLAVGNTRQTVRIAGQTVIVDRNDTSNQTTDTYDAGLLALASNSGTHQQDEFSVLPELNLTLGYQLTDHLKATFGYTGIYWSNVVRPGQHIPTMIDTNQLPPAITGASDPRPLFAFDTTDYWAHGLTYGLEYRW</sequence>
<feature type="compositionally biased region" description="Low complexity" evidence="1">
    <location>
        <begin position="130"/>
        <end position="144"/>
    </location>
</feature>
<evidence type="ECO:0000313" key="2">
    <source>
        <dbReference type="EMBL" id="QDV82535.1"/>
    </source>
</evidence>
<evidence type="ECO:0000313" key="3">
    <source>
        <dbReference type="Proteomes" id="UP000318081"/>
    </source>
</evidence>